<evidence type="ECO:0000256" key="1">
    <source>
        <dbReference type="SAM" id="MobiDB-lite"/>
    </source>
</evidence>
<gene>
    <name evidence="2" type="ORF">PBAH0796_LOCUS884</name>
</gene>
<accession>A0A7R9ZW33</accession>
<evidence type="ECO:0000313" key="2">
    <source>
        <dbReference type="EMBL" id="CAD8345146.1"/>
    </source>
</evidence>
<feature type="region of interest" description="Disordered" evidence="1">
    <location>
        <begin position="17"/>
        <end position="38"/>
    </location>
</feature>
<dbReference type="AlphaFoldDB" id="A0A7R9ZW33"/>
<dbReference type="EMBL" id="HBEG01001736">
    <property type="protein sequence ID" value="CAD8345146.1"/>
    <property type="molecule type" value="Transcribed_RNA"/>
</dbReference>
<name>A0A7R9ZW33_9DINO</name>
<sequence length="128" mass="13609">MSAAASARARAAALDERLCPEAGTSGGTPTGGAPGDDRQHAAFFRLAVWAGMLKSQRACGAQLRGVERRLREARLGLEGLRTGRHRGLRAAVRSLAGLLEALDGQLEALELQDNRMASRAELPHTVVR</sequence>
<protein>
    <submittedName>
        <fullName evidence="2">Uncharacterized protein</fullName>
    </submittedName>
</protein>
<feature type="compositionally biased region" description="Gly residues" evidence="1">
    <location>
        <begin position="24"/>
        <end position="34"/>
    </location>
</feature>
<organism evidence="2">
    <name type="scientific">Pyrodinium bahamense</name>
    <dbReference type="NCBI Taxonomy" id="73915"/>
    <lineage>
        <taxon>Eukaryota</taxon>
        <taxon>Sar</taxon>
        <taxon>Alveolata</taxon>
        <taxon>Dinophyceae</taxon>
        <taxon>Gonyaulacales</taxon>
        <taxon>Pyrocystaceae</taxon>
        <taxon>Pyrodinium</taxon>
    </lineage>
</organism>
<proteinExistence type="predicted"/>
<reference evidence="2" key="1">
    <citation type="submission" date="2021-01" db="EMBL/GenBank/DDBJ databases">
        <authorList>
            <person name="Corre E."/>
            <person name="Pelletier E."/>
            <person name="Niang G."/>
            <person name="Scheremetjew M."/>
            <person name="Finn R."/>
            <person name="Kale V."/>
            <person name="Holt S."/>
            <person name="Cochrane G."/>
            <person name="Meng A."/>
            <person name="Brown T."/>
            <person name="Cohen L."/>
        </authorList>
    </citation>
    <scope>NUCLEOTIDE SEQUENCE</scope>
    <source>
        <strain evidence="2">Pbaha01</strain>
    </source>
</reference>